<keyword evidence="4" id="KW-1185">Reference proteome</keyword>
<comment type="caution">
    <text evidence="3">The sequence shown here is derived from an EMBL/GenBank/DDBJ whole genome shotgun (WGS) entry which is preliminary data.</text>
</comment>
<dbReference type="PANTHER" id="PTHR12436:SF4">
    <property type="entry name" value="LEUKOCYTE RECEPTOR CLUSTER MEMBER 8"/>
    <property type="match status" value="1"/>
</dbReference>
<name>A0A843WFR2_COLES</name>
<gene>
    <name evidence="3" type="ORF">Taro_041989</name>
</gene>
<organism evidence="3 4">
    <name type="scientific">Colocasia esculenta</name>
    <name type="common">Wild taro</name>
    <name type="synonym">Arum esculentum</name>
    <dbReference type="NCBI Taxonomy" id="4460"/>
    <lineage>
        <taxon>Eukaryota</taxon>
        <taxon>Viridiplantae</taxon>
        <taxon>Streptophyta</taxon>
        <taxon>Embryophyta</taxon>
        <taxon>Tracheophyta</taxon>
        <taxon>Spermatophyta</taxon>
        <taxon>Magnoliopsida</taxon>
        <taxon>Liliopsida</taxon>
        <taxon>Araceae</taxon>
        <taxon>Aroideae</taxon>
        <taxon>Colocasieae</taxon>
        <taxon>Colocasia</taxon>
    </lineage>
</organism>
<dbReference type="InterPro" id="IPR005062">
    <property type="entry name" value="SAC3/GANP/THP3_conserved"/>
</dbReference>
<dbReference type="EMBL" id="NMUH01004296">
    <property type="protein sequence ID" value="MQM09122.1"/>
    <property type="molecule type" value="Genomic_DNA"/>
</dbReference>
<feature type="region of interest" description="Disordered" evidence="1">
    <location>
        <begin position="603"/>
        <end position="687"/>
    </location>
</feature>
<dbReference type="GO" id="GO:0005634">
    <property type="term" value="C:nucleus"/>
    <property type="evidence" value="ECO:0007669"/>
    <property type="project" value="TreeGrafter"/>
</dbReference>
<dbReference type="InterPro" id="IPR000717">
    <property type="entry name" value="PCI_dom"/>
</dbReference>
<dbReference type="AlphaFoldDB" id="A0A843WFR2"/>
<proteinExistence type="predicted"/>
<evidence type="ECO:0000313" key="4">
    <source>
        <dbReference type="Proteomes" id="UP000652761"/>
    </source>
</evidence>
<dbReference type="Pfam" id="PF03399">
    <property type="entry name" value="SAC3_GANP"/>
    <property type="match status" value="1"/>
</dbReference>
<dbReference type="Proteomes" id="UP000652761">
    <property type="component" value="Unassembled WGS sequence"/>
</dbReference>
<protein>
    <recommendedName>
        <fullName evidence="2">PCI domain-containing protein</fullName>
    </recommendedName>
</protein>
<dbReference type="FunFam" id="1.25.40.990:FF:000005">
    <property type="entry name" value="Putative SAC3/GANP family protein"/>
    <property type="match status" value="1"/>
</dbReference>
<feature type="compositionally biased region" description="Basic and acidic residues" evidence="1">
    <location>
        <begin position="617"/>
        <end position="639"/>
    </location>
</feature>
<dbReference type="OrthoDB" id="199574at2759"/>
<feature type="compositionally biased region" description="Polar residues" evidence="1">
    <location>
        <begin position="80"/>
        <end position="92"/>
    </location>
</feature>
<dbReference type="PROSITE" id="PS50250">
    <property type="entry name" value="PCI"/>
    <property type="match status" value="1"/>
</dbReference>
<reference evidence="3" key="1">
    <citation type="submission" date="2017-07" db="EMBL/GenBank/DDBJ databases">
        <title>Taro Niue Genome Assembly and Annotation.</title>
        <authorList>
            <person name="Atibalentja N."/>
            <person name="Keating K."/>
            <person name="Fields C.J."/>
        </authorList>
    </citation>
    <scope>NUCLEOTIDE SEQUENCE</scope>
    <source>
        <strain evidence="3">Niue_2</strain>
        <tissue evidence="3">Leaf</tissue>
    </source>
</reference>
<dbReference type="Gene3D" id="1.25.40.990">
    <property type="match status" value="1"/>
</dbReference>
<dbReference type="PANTHER" id="PTHR12436">
    <property type="entry name" value="80 KDA MCM3-ASSOCIATED PROTEIN"/>
    <property type="match status" value="1"/>
</dbReference>
<evidence type="ECO:0000313" key="3">
    <source>
        <dbReference type="EMBL" id="MQM09122.1"/>
    </source>
</evidence>
<sequence>MTSRADGYSMALESSSLERQQIADAGQGHISLYASAPPGHQPWTSAAGTAAGEWSSYRIDNCTVENGIPSISSYHDDQQTKSTASFQDGANVTSRTSSLSSIGVSNASHDYSAYYSSQNSSDPYAYSYQGHYYGYQQSSNDSSHQQVGAVQNTGAPYQPLSSFQNASSYVGPTSYSSTYYNPGDYQTTAGYQPAAAPGYQIGDYNHQTNSWSDGNYAPHHYSVYTPDANSGQSNSGVTVDPSHYQQQYTQWSGYYTQTASASICPPGTEHVPRTSASAEHPVPDFNGGYPVVNSQPPPPGTTSWRRDSVFSSQGANDVAGYGQSNGWQNGPLVFANNHHASQTHSHFQKSLDSTPIPGVSMEEQANTVYTNQSTAPFLSTNQVPQNFQQTSQAVSILDTVRVSKMQIPTNPRIATNLSVPKMDKEGSMADAASKPAYISVPSSMLNNKVSSHDPAEGIMKQGTFPPSLRAYVERSFARCKDDAQRLSNQNMMKEIITNASADGTLFTRDWDTEPLFPLPATSLDAVHKDSVHRLKRSPSRRTKSRWEPIAEEKMVEKPASVNHRSAEDMGFNHFKVAEKPEVAKYENKVNDWSNMKFLPSQQAVANKSIHRPPKKQRFGDRGATENRDGSSDSEKEQDLTKYYSSAMALANSPEERKRREHRHKRFEKGQERQGEPKNYQPRGFRAGGLYNRRPSLSLLSKYEEGSGQAVEDIDWDSFTVKGTCQEIEKRYLRLTSAPDPATVRPEEVLEKALVMVQSSPKNYLYKCDQLKSIRQDLTVQRIHNELTVKVYETHARLALEAGDMPEYNQCQSQLKSLYSEGIKGCHYEFSAYNMLCVILHSSNNRELLSSMARLSAEAKKDEAVKHALAVRAAVTSGNYVSFFRLYKKAPNLSTCLMDLYVEKMRFEAIKCMSKSYRPIVPITFIALVLGFSRALPTEEDEGKESDGLEDCEEWLRVHGAVITVDNNGESQLDAKATSSSLYMPEPEDAVAHGDSNLAVDDFFTRAP</sequence>
<feature type="region of interest" description="Disordered" evidence="1">
    <location>
        <begin position="70"/>
        <end position="92"/>
    </location>
</feature>
<accession>A0A843WFR2</accession>
<evidence type="ECO:0000259" key="2">
    <source>
        <dbReference type="PROSITE" id="PS50250"/>
    </source>
</evidence>
<evidence type="ECO:0000256" key="1">
    <source>
        <dbReference type="SAM" id="MobiDB-lite"/>
    </source>
</evidence>
<feature type="domain" description="PCI" evidence="2">
    <location>
        <begin position="803"/>
        <end position="988"/>
    </location>
</feature>
<dbReference type="InterPro" id="IPR045107">
    <property type="entry name" value="SAC3/GANP/THP3"/>
</dbReference>